<dbReference type="GO" id="GO:0015344">
    <property type="term" value="F:siderophore uptake transmembrane transporter activity"/>
    <property type="evidence" value="ECO:0007669"/>
    <property type="project" value="TreeGrafter"/>
</dbReference>
<keyword evidence="6 14" id="KW-0812">Transmembrane</keyword>
<keyword evidence="11 14" id="KW-0472">Membrane</keyword>
<keyword evidence="5" id="KW-0410">Iron transport</keyword>
<protein>
    <submittedName>
        <fullName evidence="17">TonB-dependent siderophore receptor</fullName>
    </submittedName>
</protein>
<keyword evidence="12 17" id="KW-0675">Receptor</keyword>
<keyword evidence="18" id="KW-1185">Reference proteome</keyword>
<dbReference type="PANTHER" id="PTHR32552:SF68">
    <property type="entry name" value="FERRICHROME OUTER MEMBRANE TRANSPORTER_PHAGE RECEPTOR"/>
    <property type="match status" value="1"/>
</dbReference>
<dbReference type="CDD" id="cd01347">
    <property type="entry name" value="ligand_gated_channel"/>
    <property type="match status" value="1"/>
</dbReference>
<dbReference type="OrthoDB" id="9760333at2"/>
<evidence type="ECO:0000313" key="17">
    <source>
        <dbReference type="EMBL" id="RFD19532.1"/>
    </source>
</evidence>
<evidence type="ECO:0000259" key="16">
    <source>
        <dbReference type="SMART" id="SM00965"/>
    </source>
</evidence>
<dbReference type="PROSITE" id="PS52016">
    <property type="entry name" value="TONB_DEPENDENT_REC_3"/>
    <property type="match status" value="1"/>
</dbReference>
<dbReference type="Pfam" id="PF00593">
    <property type="entry name" value="TonB_dep_Rec_b-barrel"/>
    <property type="match status" value="1"/>
</dbReference>
<dbReference type="Gene3D" id="3.55.50.30">
    <property type="match status" value="1"/>
</dbReference>
<dbReference type="SMART" id="SM00965">
    <property type="entry name" value="STN"/>
    <property type="match status" value="1"/>
</dbReference>
<dbReference type="Gene3D" id="2.170.130.10">
    <property type="entry name" value="TonB-dependent receptor, plug domain"/>
    <property type="match status" value="1"/>
</dbReference>
<keyword evidence="8" id="KW-0408">Iron</keyword>
<organism evidence="17 18">
    <name type="scientific">Komagataeibacter melaceti</name>
    <dbReference type="NCBI Taxonomy" id="2766577"/>
    <lineage>
        <taxon>Bacteria</taxon>
        <taxon>Pseudomonadati</taxon>
        <taxon>Pseudomonadota</taxon>
        <taxon>Alphaproteobacteria</taxon>
        <taxon>Acetobacterales</taxon>
        <taxon>Acetobacteraceae</taxon>
        <taxon>Komagataeibacter</taxon>
    </lineage>
</organism>
<dbReference type="SUPFAM" id="SSF56935">
    <property type="entry name" value="Porins"/>
    <property type="match status" value="1"/>
</dbReference>
<dbReference type="PANTHER" id="PTHR32552">
    <property type="entry name" value="FERRICHROME IRON RECEPTOR-RELATED"/>
    <property type="match status" value="1"/>
</dbReference>
<proteinExistence type="inferred from homology"/>
<dbReference type="NCBIfam" id="TIGR01783">
    <property type="entry name" value="TonB-siderophor"/>
    <property type="match status" value="1"/>
</dbReference>
<keyword evidence="7" id="KW-0732">Signal</keyword>
<dbReference type="Pfam" id="PF07660">
    <property type="entry name" value="STN"/>
    <property type="match status" value="1"/>
</dbReference>
<accession>A0A371YZ61</accession>
<dbReference type="InterPro" id="IPR012910">
    <property type="entry name" value="Plug_dom"/>
</dbReference>
<dbReference type="InterPro" id="IPR010105">
    <property type="entry name" value="TonB_sidphr_rcpt"/>
</dbReference>
<keyword evidence="9" id="KW-0406">Ion transport</keyword>
<evidence type="ECO:0000256" key="9">
    <source>
        <dbReference type="ARBA" id="ARBA00023065"/>
    </source>
</evidence>
<dbReference type="InterPro" id="IPR011662">
    <property type="entry name" value="Secretin/TonB_short_N"/>
</dbReference>
<dbReference type="Proteomes" id="UP000262371">
    <property type="component" value="Unassembled WGS sequence"/>
</dbReference>
<keyword evidence="10 15" id="KW-0798">TonB box</keyword>
<evidence type="ECO:0000256" key="8">
    <source>
        <dbReference type="ARBA" id="ARBA00023004"/>
    </source>
</evidence>
<evidence type="ECO:0000256" key="11">
    <source>
        <dbReference type="ARBA" id="ARBA00023136"/>
    </source>
</evidence>
<evidence type="ECO:0000256" key="3">
    <source>
        <dbReference type="ARBA" id="ARBA00022448"/>
    </source>
</evidence>
<dbReference type="Pfam" id="PF07715">
    <property type="entry name" value="Plug"/>
    <property type="match status" value="1"/>
</dbReference>
<comment type="similarity">
    <text evidence="2 14 15">Belongs to the TonB-dependent receptor family.</text>
</comment>
<evidence type="ECO:0000256" key="2">
    <source>
        <dbReference type="ARBA" id="ARBA00009810"/>
    </source>
</evidence>
<dbReference type="GO" id="GO:0038023">
    <property type="term" value="F:signaling receptor activity"/>
    <property type="evidence" value="ECO:0007669"/>
    <property type="project" value="InterPro"/>
</dbReference>
<keyword evidence="13 14" id="KW-0998">Cell outer membrane</keyword>
<evidence type="ECO:0000256" key="12">
    <source>
        <dbReference type="ARBA" id="ARBA00023170"/>
    </source>
</evidence>
<dbReference type="EMBL" id="QUWV01000090">
    <property type="protein sequence ID" value="RFD19532.1"/>
    <property type="molecule type" value="Genomic_DNA"/>
</dbReference>
<keyword evidence="3 14" id="KW-0813">Transport</keyword>
<dbReference type="InterPro" id="IPR039426">
    <property type="entry name" value="TonB-dep_rcpt-like"/>
</dbReference>
<evidence type="ECO:0000256" key="1">
    <source>
        <dbReference type="ARBA" id="ARBA00004571"/>
    </source>
</evidence>
<evidence type="ECO:0000256" key="10">
    <source>
        <dbReference type="ARBA" id="ARBA00023077"/>
    </source>
</evidence>
<evidence type="ECO:0000256" key="7">
    <source>
        <dbReference type="ARBA" id="ARBA00022729"/>
    </source>
</evidence>
<dbReference type="InterPro" id="IPR000531">
    <property type="entry name" value="Beta-barrel_TonB"/>
</dbReference>
<reference evidence="17 18" key="1">
    <citation type="submission" date="2018-08" db="EMBL/GenBank/DDBJ databases">
        <title>Komagataeibacter sp. AV 382.</title>
        <authorList>
            <person name="Skraban J."/>
            <person name="Trcek J."/>
        </authorList>
    </citation>
    <scope>NUCLEOTIDE SEQUENCE [LARGE SCALE GENOMIC DNA]</scope>
    <source>
        <strain evidence="17 18">AV 382</strain>
    </source>
</reference>
<evidence type="ECO:0000256" key="4">
    <source>
        <dbReference type="ARBA" id="ARBA00022452"/>
    </source>
</evidence>
<gene>
    <name evidence="17" type="ORF">DY926_10965</name>
</gene>
<name>A0A371YZ61_9PROT</name>
<dbReference type="GO" id="GO:0009279">
    <property type="term" value="C:cell outer membrane"/>
    <property type="evidence" value="ECO:0007669"/>
    <property type="project" value="UniProtKB-SubCell"/>
</dbReference>
<evidence type="ECO:0000313" key="18">
    <source>
        <dbReference type="Proteomes" id="UP000262371"/>
    </source>
</evidence>
<evidence type="ECO:0000256" key="14">
    <source>
        <dbReference type="PROSITE-ProRule" id="PRU01360"/>
    </source>
</evidence>
<comment type="caution">
    <text evidence="17">The sequence shown here is derived from an EMBL/GenBank/DDBJ whole genome shotgun (WGS) entry which is preliminary data.</text>
</comment>
<keyword evidence="4 14" id="KW-1134">Transmembrane beta strand</keyword>
<feature type="domain" description="Secretin/TonB short N-terminal" evidence="16">
    <location>
        <begin position="54"/>
        <end position="105"/>
    </location>
</feature>
<dbReference type="InterPro" id="IPR037066">
    <property type="entry name" value="Plug_dom_sf"/>
</dbReference>
<evidence type="ECO:0000256" key="15">
    <source>
        <dbReference type="RuleBase" id="RU003357"/>
    </source>
</evidence>
<dbReference type="InterPro" id="IPR036942">
    <property type="entry name" value="Beta-barrel_TonB_sf"/>
</dbReference>
<dbReference type="GO" id="GO:0015891">
    <property type="term" value="P:siderophore transport"/>
    <property type="evidence" value="ECO:0007669"/>
    <property type="project" value="InterPro"/>
</dbReference>
<evidence type="ECO:0000256" key="5">
    <source>
        <dbReference type="ARBA" id="ARBA00022496"/>
    </source>
</evidence>
<dbReference type="AlphaFoldDB" id="A0A371YZ61"/>
<comment type="subcellular location">
    <subcellularLocation>
        <location evidence="1 14">Cell outer membrane</location>
        <topology evidence="1 14">Multi-pass membrane protein</topology>
    </subcellularLocation>
</comment>
<evidence type="ECO:0000256" key="6">
    <source>
        <dbReference type="ARBA" id="ARBA00022692"/>
    </source>
</evidence>
<evidence type="ECO:0000256" key="13">
    <source>
        <dbReference type="ARBA" id="ARBA00023237"/>
    </source>
</evidence>
<dbReference type="Gene3D" id="2.40.170.20">
    <property type="entry name" value="TonB-dependent receptor, beta-barrel domain"/>
    <property type="match status" value="1"/>
</dbReference>
<sequence>MSGSALAWGVVGLSPETGLAQEVAATVPARTLSVNIPAGDLNHSLLAFSQQAHLQIFFETSQVKGLKGNAVSGTMTEDQALSRILAGTGYTFARSTGNHISLVKASANITLGPVRVGGSFNAHAAAIGPGNGYVATYTDAGTKTDTPLWEIPSSVYVITKQEIQDQQAQNIQEALRYMPGVYSEKTGTGNNGNAGTSGGGFMQRGFQSTQYVDGIQSNSMSAGETAFVERVEALNGPASVMYGQTGPGGIIATRLKQPTDTPIRNVSVGFGNWGRYEATFDVSDKITKSGNLKYRIAGIGVTQGTQTDYVNYKRVGILPSIKWDIDNKTSVTLVGSYVYTPDNGFYGTGYPLIGTLVRGKGGYLPRSRFLGEPSANEFNTSEARFEYQFSHKFNKHFEFQQTFMYESSTAKYNSLSGANLDSDGSTYERTGNKASQPKKTIGLDSKIISHFSTGPVNHTIVAGMDFRQVKVEQNIYYDLSASSINIWQPQYVWSPNYSFSGSDMVTNQDLFQTLNQKGVYFQDQMKFHKLTVTLGGRQDWYGYDGTVYAQRHIGATNVARHISTEHKEPASAFTWRAGFTYNFDFGLTPYFSYATSFMPQVGYFDAAGKLFKPNQGDQFEAGLKYLIPHSDIFLTAAAYHIKESHYAITDTTNPGYQVDAGTVVSKGVELSAHANITKDLHLTASYSFNDTRVAKSDTVENQRDMYGNVIGEVSEKGKYIAGLPRNMVNMFIDYTPSARILHGFGVNFGVRYIGMTYADNANSFKAPAYTIFDVGAHYDFSALTPTLKGLKAQLAISNLANKRYVTSCSSSSGGGACYYGQGQRIYGNLSYSW</sequence>